<keyword evidence="4 7" id="KW-0812">Transmembrane</keyword>
<reference evidence="9 10" key="1">
    <citation type="journal article" date="2021" name="Microbiol. Resour. Announc.">
        <title>Complete Genome Sequences of Three Human Oral Treponema parvum Isolates.</title>
        <authorList>
            <person name="Zeng H."/>
            <person name="Watt R.M."/>
        </authorList>
    </citation>
    <scope>NUCLEOTIDE SEQUENCE [LARGE SCALE GENOMIC DNA]</scope>
    <source>
        <strain evidence="9 10">ATCC 700770</strain>
    </source>
</reference>
<comment type="similarity">
    <text evidence="2">Belongs to the acyltransferase 3 family.</text>
</comment>
<gene>
    <name evidence="9" type="ORF">HRQ91_08050</name>
</gene>
<evidence type="ECO:0000313" key="10">
    <source>
        <dbReference type="Proteomes" id="UP000671908"/>
    </source>
</evidence>
<feature type="transmembrane region" description="Helical" evidence="7">
    <location>
        <begin position="286"/>
        <end position="305"/>
    </location>
</feature>
<proteinExistence type="inferred from homology"/>
<feature type="transmembrane region" description="Helical" evidence="7">
    <location>
        <begin position="182"/>
        <end position="211"/>
    </location>
</feature>
<keyword evidence="5 7" id="KW-1133">Transmembrane helix</keyword>
<feature type="transmembrane region" description="Helical" evidence="7">
    <location>
        <begin position="49"/>
        <end position="73"/>
    </location>
</feature>
<evidence type="ECO:0000256" key="4">
    <source>
        <dbReference type="ARBA" id="ARBA00022692"/>
    </source>
</evidence>
<dbReference type="PANTHER" id="PTHR40074:SF2">
    <property type="entry name" value="O-ACETYLTRANSFERASE WECH"/>
    <property type="match status" value="1"/>
</dbReference>
<name>A0A975F4U8_9SPIR</name>
<feature type="transmembrane region" description="Helical" evidence="7">
    <location>
        <begin position="317"/>
        <end position="341"/>
    </location>
</feature>
<keyword evidence="9" id="KW-0012">Acyltransferase</keyword>
<comment type="subcellular location">
    <subcellularLocation>
        <location evidence="1">Cell membrane</location>
        <topology evidence="1">Multi-pass membrane protein</topology>
    </subcellularLocation>
</comment>
<evidence type="ECO:0000256" key="7">
    <source>
        <dbReference type="SAM" id="Phobius"/>
    </source>
</evidence>
<evidence type="ECO:0000256" key="3">
    <source>
        <dbReference type="ARBA" id="ARBA00022475"/>
    </source>
</evidence>
<keyword evidence="10" id="KW-1185">Reference proteome</keyword>
<dbReference type="GO" id="GO:0016413">
    <property type="term" value="F:O-acetyltransferase activity"/>
    <property type="evidence" value="ECO:0007669"/>
    <property type="project" value="TreeGrafter"/>
</dbReference>
<evidence type="ECO:0000256" key="6">
    <source>
        <dbReference type="ARBA" id="ARBA00023136"/>
    </source>
</evidence>
<feature type="transmembrane region" description="Helical" evidence="7">
    <location>
        <begin position="93"/>
        <end position="113"/>
    </location>
</feature>
<sequence>MLDEINSKRITSLRYLLICFVVFIHANLTPDNAINYYHYDFAQPYWIEVFKNIVCGTLGEAAVPLFFFFASILQFSKADTYPALLKKRSKSLFLPYVLWTFIAILMFFVGQSIPQTADFFNNPINVIKNWNYKDWFGAFTYYDSDDNLRLPFVYQFWFLRDLMIFIILSPLLKLLCEKLSAILPVFVFIAALREIPLGFTVSSRALFFYLAGYYTVKYEIDIFKIADKVKLYEYIVLFILAVVFDVCFAGKYRFGFIGTLISCLFFLKISGYFIRNQKLYSKLDYLSGFSFFLYAVHAPFLGTAINKISQKIIPLHGILTLVQFLAAGILTIILGTLYGMVLKTICPPIFAFLTGGRIARGNKETAELNRQTS</sequence>
<dbReference type="RefSeq" id="WP_210119066.1">
    <property type="nucleotide sequence ID" value="NZ_CP054142.1"/>
</dbReference>
<feature type="transmembrane region" description="Helical" evidence="7">
    <location>
        <begin position="152"/>
        <end position="175"/>
    </location>
</feature>
<dbReference type="PANTHER" id="PTHR40074">
    <property type="entry name" value="O-ACETYLTRANSFERASE WECH"/>
    <property type="match status" value="1"/>
</dbReference>
<evidence type="ECO:0000256" key="1">
    <source>
        <dbReference type="ARBA" id="ARBA00004651"/>
    </source>
</evidence>
<dbReference type="KEGG" id="tpav:HRQ91_08050"/>
<feature type="domain" description="Acyltransferase 3" evidence="8">
    <location>
        <begin position="10"/>
        <end position="337"/>
    </location>
</feature>
<dbReference type="EMBL" id="CP054142">
    <property type="protein sequence ID" value="QTQ14410.1"/>
    <property type="molecule type" value="Genomic_DNA"/>
</dbReference>
<evidence type="ECO:0000313" key="9">
    <source>
        <dbReference type="EMBL" id="QTQ14410.1"/>
    </source>
</evidence>
<evidence type="ECO:0000256" key="2">
    <source>
        <dbReference type="ARBA" id="ARBA00007400"/>
    </source>
</evidence>
<dbReference type="Proteomes" id="UP000671908">
    <property type="component" value="Chromosome"/>
</dbReference>
<accession>A0A975F4U8</accession>
<evidence type="ECO:0000259" key="8">
    <source>
        <dbReference type="Pfam" id="PF01757"/>
    </source>
</evidence>
<protein>
    <submittedName>
        <fullName evidence="9">Acyltransferase</fullName>
    </submittedName>
</protein>
<dbReference type="Pfam" id="PF01757">
    <property type="entry name" value="Acyl_transf_3"/>
    <property type="match status" value="1"/>
</dbReference>
<dbReference type="AlphaFoldDB" id="A0A975F4U8"/>
<dbReference type="GO" id="GO:0009246">
    <property type="term" value="P:enterobacterial common antigen biosynthetic process"/>
    <property type="evidence" value="ECO:0007669"/>
    <property type="project" value="TreeGrafter"/>
</dbReference>
<dbReference type="InterPro" id="IPR002656">
    <property type="entry name" value="Acyl_transf_3_dom"/>
</dbReference>
<dbReference type="GO" id="GO:0005886">
    <property type="term" value="C:plasma membrane"/>
    <property type="evidence" value="ECO:0007669"/>
    <property type="project" value="UniProtKB-SubCell"/>
</dbReference>
<evidence type="ECO:0000256" key="5">
    <source>
        <dbReference type="ARBA" id="ARBA00022989"/>
    </source>
</evidence>
<feature type="transmembrane region" description="Helical" evidence="7">
    <location>
        <begin position="256"/>
        <end position="274"/>
    </location>
</feature>
<organism evidence="9 10">
    <name type="scientific">Treponema parvum</name>
    <dbReference type="NCBI Taxonomy" id="138851"/>
    <lineage>
        <taxon>Bacteria</taxon>
        <taxon>Pseudomonadati</taxon>
        <taxon>Spirochaetota</taxon>
        <taxon>Spirochaetia</taxon>
        <taxon>Spirochaetales</taxon>
        <taxon>Treponemataceae</taxon>
        <taxon>Treponema</taxon>
    </lineage>
</organism>
<keyword evidence="9" id="KW-0808">Transferase</keyword>
<feature type="transmembrane region" description="Helical" evidence="7">
    <location>
        <begin position="12"/>
        <end position="29"/>
    </location>
</feature>
<keyword evidence="6 7" id="KW-0472">Membrane</keyword>
<keyword evidence="3" id="KW-1003">Cell membrane</keyword>